<dbReference type="InterPro" id="IPR017871">
    <property type="entry name" value="ABC_transporter-like_CS"/>
</dbReference>
<feature type="domain" description="ABC transporter" evidence="4">
    <location>
        <begin position="4"/>
        <end position="231"/>
    </location>
</feature>
<dbReference type="Gene3D" id="3.40.50.300">
    <property type="entry name" value="P-loop containing nucleotide triphosphate hydrolases"/>
    <property type="match status" value="1"/>
</dbReference>
<dbReference type="PROSITE" id="PS50893">
    <property type="entry name" value="ABC_TRANSPORTER_2"/>
    <property type="match status" value="1"/>
</dbReference>
<evidence type="ECO:0000256" key="3">
    <source>
        <dbReference type="ARBA" id="ARBA00022840"/>
    </source>
</evidence>
<reference evidence="5 6" key="1">
    <citation type="journal article" date="2016" name="Nat. Commun.">
        <title>Thousands of microbial genomes shed light on interconnected biogeochemical processes in an aquifer system.</title>
        <authorList>
            <person name="Anantharaman K."/>
            <person name="Brown C.T."/>
            <person name="Hug L.A."/>
            <person name="Sharon I."/>
            <person name="Castelle C.J."/>
            <person name="Probst A.J."/>
            <person name="Thomas B.C."/>
            <person name="Singh A."/>
            <person name="Wilkins M.J."/>
            <person name="Karaoz U."/>
            <person name="Brodie E.L."/>
            <person name="Williams K.H."/>
            <person name="Hubbard S.S."/>
            <person name="Banfield J.F."/>
        </authorList>
    </citation>
    <scope>NUCLEOTIDE SEQUENCE [LARGE SCALE GENOMIC DNA]</scope>
    <source>
        <strain evidence="6">RIFCSPLOWO2_12_FULL_64_10</strain>
    </source>
</reference>
<proteinExistence type="predicted"/>
<evidence type="ECO:0000259" key="4">
    <source>
        <dbReference type="PROSITE" id="PS50893"/>
    </source>
</evidence>
<sequence length="250" mass="27593">MIALSLQSVTKRYGDFLAVDHLSLDVPAGTITGLLGPNGAGKTTTIRMILNIIAPDEGRITLFDRPLDDRVKDRTGYLPEERGLYARMKVGELLRFFASIKGAEGPEADARIDGWLERMGLSDWKGHRVDALSKGMQQKVQFIATVAHDPDLIVLDEPFTGLDPVNTDVLKDILFDLRSRGKTILLSTHLMDHAERLCDGICLINRGQNVLSGRLPEIKQAHSDLAVRRTIVVEPSLNDIFLKTVKGSGQ</sequence>
<evidence type="ECO:0000313" key="5">
    <source>
        <dbReference type="EMBL" id="OGG45789.1"/>
    </source>
</evidence>
<dbReference type="EMBL" id="MFKF01000366">
    <property type="protein sequence ID" value="OGG45789.1"/>
    <property type="molecule type" value="Genomic_DNA"/>
</dbReference>
<dbReference type="PANTHER" id="PTHR42939:SF1">
    <property type="entry name" value="ABC TRANSPORTER ATP-BINDING PROTEIN ALBC-RELATED"/>
    <property type="match status" value="1"/>
</dbReference>
<dbReference type="PROSITE" id="PS00211">
    <property type="entry name" value="ABC_TRANSPORTER_1"/>
    <property type="match status" value="1"/>
</dbReference>
<dbReference type="PANTHER" id="PTHR42939">
    <property type="entry name" value="ABC TRANSPORTER ATP-BINDING PROTEIN ALBC-RELATED"/>
    <property type="match status" value="1"/>
</dbReference>
<dbReference type="SUPFAM" id="SSF52540">
    <property type="entry name" value="P-loop containing nucleoside triphosphate hydrolases"/>
    <property type="match status" value="1"/>
</dbReference>
<dbReference type="GO" id="GO:0016887">
    <property type="term" value="F:ATP hydrolysis activity"/>
    <property type="evidence" value="ECO:0007669"/>
    <property type="project" value="InterPro"/>
</dbReference>
<dbReference type="Pfam" id="PF00005">
    <property type="entry name" value="ABC_tran"/>
    <property type="match status" value="1"/>
</dbReference>
<evidence type="ECO:0000256" key="1">
    <source>
        <dbReference type="ARBA" id="ARBA00022448"/>
    </source>
</evidence>
<evidence type="ECO:0000313" key="6">
    <source>
        <dbReference type="Proteomes" id="UP000178606"/>
    </source>
</evidence>
<name>A0A1F6C9E5_HANXR</name>
<dbReference type="Proteomes" id="UP000178606">
    <property type="component" value="Unassembled WGS sequence"/>
</dbReference>
<comment type="caution">
    <text evidence="5">The sequence shown here is derived from an EMBL/GenBank/DDBJ whole genome shotgun (WGS) entry which is preliminary data.</text>
</comment>
<keyword evidence="1" id="KW-0813">Transport</keyword>
<evidence type="ECO:0000256" key="2">
    <source>
        <dbReference type="ARBA" id="ARBA00022741"/>
    </source>
</evidence>
<dbReference type="SMART" id="SM00382">
    <property type="entry name" value="AAA"/>
    <property type="match status" value="1"/>
</dbReference>
<gene>
    <name evidence="5" type="ORF">A3F84_12385</name>
</gene>
<dbReference type="AlphaFoldDB" id="A0A1F6C9E5"/>
<dbReference type="GO" id="GO:0005524">
    <property type="term" value="F:ATP binding"/>
    <property type="evidence" value="ECO:0007669"/>
    <property type="project" value="UniProtKB-KW"/>
</dbReference>
<dbReference type="InterPro" id="IPR003593">
    <property type="entry name" value="AAA+_ATPase"/>
</dbReference>
<keyword evidence="2" id="KW-0547">Nucleotide-binding</keyword>
<protein>
    <recommendedName>
        <fullName evidence="4">ABC transporter domain-containing protein</fullName>
    </recommendedName>
</protein>
<dbReference type="InterPro" id="IPR027417">
    <property type="entry name" value="P-loop_NTPase"/>
</dbReference>
<dbReference type="InterPro" id="IPR003439">
    <property type="entry name" value="ABC_transporter-like_ATP-bd"/>
</dbReference>
<keyword evidence="3" id="KW-0067">ATP-binding</keyword>
<organism evidence="5 6">
    <name type="scientific">Handelsmanbacteria sp. (strain RIFCSPLOWO2_12_FULL_64_10)</name>
    <dbReference type="NCBI Taxonomy" id="1817868"/>
    <lineage>
        <taxon>Bacteria</taxon>
        <taxon>Candidatus Handelsmaniibacteriota</taxon>
    </lineage>
</organism>
<accession>A0A1F6C9E5</accession>
<dbReference type="InterPro" id="IPR051782">
    <property type="entry name" value="ABC_Transporter_VariousFunc"/>
</dbReference>